<dbReference type="NCBIfam" id="TIGR00005">
    <property type="entry name" value="rluA_subfam"/>
    <property type="match status" value="1"/>
</dbReference>
<feature type="domain" description="RNA-binding S4" evidence="6">
    <location>
        <begin position="16"/>
        <end position="74"/>
    </location>
</feature>
<dbReference type="PANTHER" id="PTHR21600">
    <property type="entry name" value="MITOCHONDRIAL RNA PSEUDOURIDINE SYNTHASE"/>
    <property type="match status" value="1"/>
</dbReference>
<evidence type="ECO:0000256" key="2">
    <source>
        <dbReference type="ARBA" id="ARBA00023235"/>
    </source>
</evidence>
<dbReference type="Gene3D" id="3.10.290.10">
    <property type="entry name" value="RNA-binding S4 domain"/>
    <property type="match status" value="1"/>
</dbReference>
<dbReference type="SUPFAM" id="SSF55174">
    <property type="entry name" value="Alpha-L RNA-binding motif"/>
    <property type="match status" value="1"/>
</dbReference>
<evidence type="ECO:0000256" key="4">
    <source>
        <dbReference type="PROSITE-ProRule" id="PRU00182"/>
    </source>
</evidence>
<dbReference type="InterPro" id="IPR050188">
    <property type="entry name" value="RluA_PseudoU_synthase"/>
</dbReference>
<gene>
    <name evidence="7" type="ORF">V0U35_09465</name>
</gene>
<evidence type="ECO:0000313" key="8">
    <source>
        <dbReference type="Proteomes" id="UP001310692"/>
    </source>
</evidence>
<name>A0ABU7LZD7_9PROT</name>
<dbReference type="Proteomes" id="UP001310692">
    <property type="component" value="Unassembled WGS sequence"/>
</dbReference>
<proteinExistence type="inferred from homology"/>
<evidence type="ECO:0000256" key="3">
    <source>
        <dbReference type="ARBA" id="ARBA00036882"/>
    </source>
</evidence>
<dbReference type="CDD" id="cd02869">
    <property type="entry name" value="PseudoU_synth_RluA_like"/>
    <property type="match status" value="1"/>
</dbReference>
<comment type="function">
    <text evidence="5">Responsible for synthesis of pseudouridine from uracil.</text>
</comment>
<dbReference type="SMART" id="SM00363">
    <property type="entry name" value="S4"/>
    <property type="match status" value="1"/>
</dbReference>
<comment type="catalytic activity">
    <reaction evidence="3">
        <text>uridine(1911/1915/1917) in 23S rRNA = pseudouridine(1911/1915/1917) in 23S rRNA</text>
        <dbReference type="Rhea" id="RHEA:42524"/>
        <dbReference type="Rhea" id="RHEA-COMP:10097"/>
        <dbReference type="Rhea" id="RHEA-COMP:10098"/>
        <dbReference type="ChEBI" id="CHEBI:65314"/>
        <dbReference type="ChEBI" id="CHEBI:65315"/>
        <dbReference type="EC" id="5.4.99.23"/>
    </reaction>
</comment>
<dbReference type="EMBL" id="JAZDRO010000003">
    <property type="protein sequence ID" value="MEE2566908.1"/>
    <property type="molecule type" value="Genomic_DNA"/>
</dbReference>
<dbReference type="Gene3D" id="3.30.2350.10">
    <property type="entry name" value="Pseudouridine synthase"/>
    <property type="match status" value="1"/>
</dbReference>
<keyword evidence="4" id="KW-0694">RNA-binding</keyword>
<dbReference type="CDD" id="cd00165">
    <property type="entry name" value="S4"/>
    <property type="match status" value="1"/>
</dbReference>
<dbReference type="RefSeq" id="WP_330196462.1">
    <property type="nucleotide sequence ID" value="NZ_JAZDRO010000003.1"/>
</dbReference>
<keyword evidence="8" id="KW-1185">Reference proteome</keyword>
<dbReference type="PROSITE" id="PS01129">
    <property type="entry name" value="PSI_RLU"/>
    <property type="match status" value="1"/>
</dbReference>
<evidence type="ECO:0000256" key="5">
    <source>
        <dbReference type="RuleBase" id="RU362028"/>
    </source>
</evidence>
<dbReference type="PANTHER" id="PTHR21600:SF44">
    <property type="entry name" value="RIBOSOMAL LARGE SUBUNIT PSEUDOURIDINE SYNTHASE D"/>
    <property type="match status" value="1"/>
</dbReference>
<accession>A0ABU7LZD7</accession>
<dbReference type="Pfam" id="PF01479">
    <property type="entry name" value="S4"/>
    <property type="match status" value="1"/>
</dbReference>
<dbReference type="InterPro" id="IPR036986">
    <property type="entry name" value="S4_RNA-bd_sf"/>
</dbReference>
<protein>
    <recommendedName>
        <fullName evidence="5">Pseudouridine synthase</fullName>
        <ecNumber evidence="5">5.4.99.-</ecNumber>
    </recommendedName>
</protein>
<dbReference type="PROSITE" id="PS50889">
    <property type="entry name" value="S4"/>
    <property type="match status" value="1"/>
</dbReference>
<dbReference type="SUPFAM" id="SSF55120">
    <property type="entry name" value="Pseudouridine synthase"/>
    <property type="match status" value="1"/>
</dbReference>
<dbReference type="InterPro" id="IPR006145">
    <property type="entry name" value="PsdUridine_synth_RsuA/RluA"/>
</dbReference>
<dbReference type="InterPro" id="IPR006225">
    <property type="entry name" value="PsdUridine_synth_RluC/D"/>
</dbReference>
<dbReference type="Pfam" id="PF00849">
    <property type="entry name" value="PseudoU_synth_2"/>
    <property type="match status" value="1"/>
</dbReference>
<dbReference type="InterPro" id="IPR020103">
    <property type="entry name" value="PsdUridine_synth_cat_dom_sf"/>
</dbReference>
<evidence type="ECO:0000313" key="7">
    <source>
        <dbReference type="EMBL" id="MEE2566908.1"/>
    </source>
</evidence>
<organism evidence="7 8">
    <name type="scientific">Hyphobacterium marinum</name>
    <dbReference type="NCBI Taxonomy" id="3116574"/>
    <lineage>
        <taxon>Bacteria</taxon>
        <taxon>Pseudomonadati</taxon>
        <taxon>Pseudomonadota</taxon>
        <taxon>Alphaproteobacteria</taxon>
        <taxon>Maricaulales</taxon>
        <taxon>Maricaulaceae</taxon>
        <taxon>Hyphobacterium</taxon>
    </lineage>
</organism>
<evidence type="ECO:0000256" key="1">
    <source>
        <dbReference type="ARBA" id="ARBA00010876"/>
    </source>
</evidence>
<dbReference type="EC" id="5.4.99.-" evidence="5"/>
<keyword evidence="2 5" id="KW-0413">Isomerase</keyword>
<sequence length="326" mass="35996">MSGVQKLTIGEGDDGARLDRWLKKRFPHVPNGRIQKALRKGEIRVDGGRAKADTRLDAGQEVRIPPFPEPSEIRHDDRLSKDEIAYARSLVIYEDADVLAFNKPAGLAVQGGSKTTKHLDRLLSAFGEGDRKPRLVHRLDKDTSGVLVAGKSLNAASKLAKAFQARETEKYYWAVVVGVPRPRTGEIKGFVKKSTDGGDREQMVAAEHGEPGAQYALTRYAVAAEAGQKASWVVLRPITGRTHQLRVHMAGMGYAIVGDRKYTCDRETPGELSNRLHLHARRLVLPLGRDRLVIEAPLPEHMARTFAALGFDDDLIDEAEMEEVLG</sequence>
<dbReference type="InterPro" id="IPR006224">
    <property type="entry name" value="PsdUridine_synth_RluA-like_CS"/>
</dbReference>
<dbReference type="GO" id="GO:0016853">
    <property type="term" value="F:isomerase activity"/>
    <property type="evidence" value="ECO:0007669"/>
    <property type="project" value="UniProtKB-KW"/>
</dbReference>
<comment type="catalytic activity">
    <reaction evidence="5">
        <text>a uridine in RNA = a pseudouridine in RNA</text>
        <dbReference type="Rhea" id="RHEA:48348"/>
        <dbReference type="Rhea" id="RHEA-COMP:12068"/>
        <dbReference type="Rhea" id="RHEA-COMP:12069"/>
        <dbReference type="ChEBI" id="CHEBI:65314"/>
        <dbReference type="ChEBI" id="CHEBI:65315"/>
    </reaction>
</comment>
<reference evidence="7 8" key="1">
    <citation type="submission" date="2024-01" db="EMBL/GenBank/DDBJ databases">
        <title>Hyphobacterium bacterium isolated from marine sediment.</title>
        <authorList>
            <person name="Zhao S."/>
        </authorList>
    </citation>
    <scope>NUCLEOTIDE SEQUENCE [LARGE SCALE GENOMIC DNA]</scope>
    <source>
        <strain evidence="7 8">Y60-23</strain>
    </source>
</reference>
<comment type="similarity">
    <text evidence="1 5">Belongs to the pseudouridine synthase RluA family.</text>
</comment>
<dbReference type="InterPro" id="IPR002942">
    <property type="entry name" value="S4_RNA-bd"/>
</dbReference>
<comment type="caution">
    <text evidence="7">The sequence shown here is derived from an EMBL/GenBank/DDBJ whole genome shotgun (WGS) entry which is preliminary data.</text>
</comment>
<evidence type="ECO:0000259" key="6">
    <source>
        <dbReference type="SMART" id="SM00363"/>
    </source>
</evidence>